<dbReference type="SUPFAM" id="SSF109604">
    <property type="entry name" value="HD-domain/PDEase-like"/>
    <property type="match status" value="1"/>
</dbReference>
<dbReference type="AlphaFoldDB" id="A0A135Z594"/>
<evidence type="ECO:0000313" key="3">
    <source>
        <dbReference type="Proteomes" id="UP000070505"/>
    </source>
</evidence>
<name>A0A135Z594_GARVA</name>
<dbReference type="Proteomes" id="UP000070505">
    <property type="component" value="Unassembled WGS sequence"/>
</dbReference>
<sequence length="285" mass="31813">MLFNSEISGNVDGSGVILSDIPDFSEVERLHCEIAPSKSAYDLIHGHCVVIATIAWQIAMNQNKLLCEKLCNDKHHDSNLSYCDSNLEYLSFMPKSYADRALMARSGMISLIGNKTLPNFVGGCAPSCYVDEYAVCIGALLHDIGTYKLLKEDGTSGTLRFDGPRYITHGLLGYNYLLKNSVSEDIAQFARNHTGVGLSREQVKSQNLPLPVDDYMPRTVEQEIVMVADKYNSKSVPPRFLTVESYRRKAARFGNANSLRWMSLVEKYGEPDVYALAEFFGLRVD</sequence>
<comment type="caution">
    <text evidence="2">The sequence shown here is derived from an EMBL/GenBank/DDBJ whole genome shotgun (WGS) entry which is preliminary data.</text>
</comment>
<dbReference type="InterPro" id="IPR003607">
    <property type="entry name" value="HD/PDEase_dom"/>
</dbReference>
<dbReference type="Pfam" id="PF01966">
    <property type="entry name" value="HD"/>
    <property type="match status" value="1"/>
</dbReference>
<dbReference type="Gene3D" id="1.10.3210.10">
    <property type="entry name" value="Hypothetical protein af1432"/>
    <property type="match status" value="1"/>
</dbReference>
<dbReference type="CDD" id="cd00077">
    <property type="entry name" value="HDc"/>
    <property type="match status" value="1"/>
</dbReference>
<proteinExistence type="predicted"/>
<dbReference type="InterPro" id="IPR006674">
    <property type="entry name" value="HD_domain"/>
</dbReference>
<feature type="domain" description="HD" evidence="1">
    <location>
        <begin position="135"/>
        <end position="231"/>
    </location>
</feature>
<reference evidence="2 3" key="1">
    <citation type="submission" date="2016-02" db="EMBL/GenBank/DDBJ databases">
        <authorList>
            <person name="Wen L."/>
            <person name="He K."/>
            <person name="Yang H."/>
        </authorList>
    </citation>
    <scope>NUCLEOTIDE SEQUENCE [LARGE SCALE GENOMIC DNA]</scope>
    <source>
        <strain evidence="2 3">CMW7778B</strain>
    </source>
</reference>
<accession>A0A135Z594</accession>
<evidence type="ECO:0000313" key="2">
    <source>
        <dbReference type="EMBL" id="KXI16818.1"/>
    </source>
</evidence>
<protein>
    <recommendedName>
        <fullName evidence="1">HD domain-containing protein</fullName>
    </recommendedName>
</protein>
<organism evidence="2 3">
    <name type="scientific">Gardnerella vaginalis</name>
    <dbReference type="NCBI Taxonomy" id="2702"/>
    <lineage>
        <taxon>Bacteria</taxon>
        <taxon>Bacillati</taxon>
        <taxon>Actinomycetota</taxon>
        <taxon>Actinomycetes</taxon>
        <taxon>Bifidobacteriales</taxon>
        <taxon>Bifidobacteriaceae</taxon>
        <taxon>Gardnerella</taxon>
    </lineage>
</organism>
<gene>
    <name evidence="2" type="ORF">HMPREF3230_00862</name>
</gene>
<evidence type="ECO:0000259" key="1">
    <source>
        <dbReference type="Pfam" id="PF01966"/>
    </source>
</evidence>
<dbReference type="PATRIC" id="fig|2702.101.peg.839"/>
<dbReference type="EMBL" id="LSRC01000036">
    <property type="protein sequence ID" value="KXI16818.1"/>
    <property type="molecule type" value="Genomic_DNA"/>
</dbReference>
<dbReference type="RefSeq" id="WP_075523663.1">
    <property type="nucleotide sequence ID" value="NZ_KQ961867.1"/>
</dbReference>